<evidence type="ECO:0000256" key="6">
    <source>
        <dbReference type="SAM" id="Phobius"/>
    </source>
</evidence>
<keyword evidence="4 6" id="KW-1133">Transmembrane helix</keyword>
<dbReference type="Proteomes" id="UP000078084">
    <property type="component" value="Unassembled WGS sequence"/>
</dbReference>
<evidence type="ECO:0000259" key="7">
    <source>
        <dbReference type="Pfam" id="PF04138"/>
    </source>
</evidence>
<dbReference type="GeneID" id="99725044"/>
<comment type="caution">
    <text evidence="8">The sequence shown here is derived from an EMBL/GenBank/DDBJ whole genome shotgun (WGS) entry which is preliminary data.</text>
</comment>
<dbReference type="Pfam" id="PF04138">
    <property type="entry name" value="GtrA_DPMS_TM"/>
    <property type="match status" value="1"/>
</dbReference>
<accession>A0A171KQC9</accession>
<reference evidence="8 10" key="1">
    <citation type="submission" date="2015-04" db="EMBL/GenBank/DDBJ databases">
        <title>Genome sequence of Kerstersia gyiorum CG1.</title>
        <authorList>
            <person name="Greninger A.L."/>
            <person name="Kozyreva V."/>
            <person name="Chaturvedi V."/>
        </authorList>
    </citation>
    <scope>NUCLEOTIDE SEQUENCE [LARGE SCALE GENOMIC DNA]</scope>
    <source>
        <strain evidence="8 10">CG1</strain>
    </source>
</reference>
<dbReference type="RefSeq" id="WP_068372657.1">
    <property type="nucleotide sequence ID" value="NZ_CBCSEB010000003.1"/>
</dbReference>
<dbReference type="EMBL" id="SGWZ01000001">
    <property type="protein sequence ID" value="RZS72842.1"/>
    <property type="molecule type" value="Genomic_DNA"/>
</dbReference>
<evidence type="ECO:0000313" key="10">
    <source>
        <dbReference type="Proteomes" id="UP000078084"/>
    </source>
</evidence>
<dbReference type="PANTHER" id="PTHR38459">
    <property type="entry name" value="PROPHAGE BACTOPRENOL-LINKED GLUCOSE TRANSLOCASE HOMOLOG"/>
    <property type="match status" value="1"/>
</dbReference>
<proteinExistence type="inferred from homology"/>
<sequence length="129" mass="14073">MPASFLSASQYQALRFGLSGAAATALHYLIMLALLQGSLPPTAATATGALAGAWANYLLQYHYAFRPASRHAATAMKYLIVVLIGWPLNLLFFTTLYSGFALPVPLAQMLATLLLALCNYWISRRFVFL</sequence>
<evidence type="ECO:0000313" key="8">
    <source>
        <dbReference type="EMBL" id="KKO71096.1"/>
    </source>
</evidence>
<evidence type="ECO:0000313" key="9">
    <source>
        <dbReference type="EMBL" id="RZS72842.1"/>
    </source>
</evidence>
<keyword evidence="3 6" id="KW-0812">Transmembrane</keyword>
<dbReference type="PANTHER" id="PTHR38459:SF1">
    <property type="entry name" value="PROPHAGE BACTOPRENOL-LINKED GLUCOSE TRANSLOCASE HOMOLOG"/>
    <property type="match status" value="1"/>
</dbReference>
<dbReference type="GO" id="GO:0005886">
    <property type="term" value="C:plasma membrane"/>
    <property type="evidence" value="ECO:0007669"/>
    <property type="project" value="TreeGrafter"/>
</dbReference>
<dbReference type="STRING" id="206506.AAV32_12545"/>
<evidence type="ECO:0000256" key="5">
    <source>
        <dbReference type="ARBA" id="ARBA00023136"/>
    </source>
</evidence>
<evidence type="ECO:0000256" key="2">
    <source>
        <dbReference type="ARBA" id="ARBA00009399"/>
    </source>
</evidence>
<evidence type="ECO:0000256" key="4">
    <source>
        <dbReference type="ARBA" id="ARBA00022989"/>
    </source>
</evidence>
<name>A0A171KQC9_9BURK</name>
<organism evidence="8 10">
    <name type="scientific">Kerstersia gyiorum</name>
    <dbReference type="NCBI Taxonomy" id="206506"/>
    <lineage>
        <taxon>Bacteria</taxon>
        <taxon>Pseudomonadati</taxon>
        <taxon>Pseudomonadota</taxon>
        <taxon>Betaproteobacteria</taxon>
        <taxon>Burkholderiales</taxon>
        <taxon>Alcaligenaceae</taxon>
        <taxon>Kerstersia</taxon>
    </lineage>
</organism>
<feature type="transmembrane region" description="Helical" evidence="6">
    <location>
        <begin position="106"/>
        <end position="122"/>
    </location>
</feature>
<feature type="transmembrane region" description="Helical" evidence="6">
    <location>
        <begin position="79"/>
        <end position="100"/>
    </location>
</feature>
<evidence type="ECO:0000256" key="3">
    <source>
        <dbReference type="ARBA" id="ARBA00022692"/>
    </source>
</evidence>
<keyword evidence="10" id="KW-1185">Reference proteome</keyword>
<dbReference type="GO" id="GO:0000271">
    <property type="term" value="P:polysaccharide biosynthetic process"/>
    <property type="evidence" value="ECO:0007669"/>
    <property type="project" value="InterPro"/>
</dbReference>
<reference evidence="9 11" key="2">
    <citation type="submission" date="2019-02" db="EMBL/GenBank/DDBJ databases">
        <title>Genomic Encyclopedia of Type Strains, Phase IV (KMG-IV): sequencing the most valuable type-strain genomes for metagenomic binning, comparative biology and taxonomic classification.</title>
        <authorList>
            <person name="Goeker M."/>
        </authorList>
    </citation>
    <scope>NUCLEOTIDE SEQUENCE [LARGE SCALE GENOMIC DNA]</scope>
    <source>
        <strain evidence="9 11">DSM 16618</strain>
    </source>
</reference>
<feature type="domain" description="GtrA/DPMS transmembrane" evidence="7">
    <location>
        <begin position="15"/>
        <end position="128"/>
    </location>
</feature>
<dbReference type="Proteomes" id="UP000292039">
    <property type="component" value="Unassembled WGS sequence"/>
</dbReference>
<dbReference type="InterPro" id="IPR051401">
    <property type="entry name" value="GtrA_CellWall_Glycosyl"/>
</dbReference>
<dbReference type="InterPro" id="IPR007267">
    <property type="entry name" value="GtrA_DPMS_TM"/>
</dbReference>
<protein>
    <submittedName>
        <fullName evidence="9">Putative flippase GtrA</fullName>
    </submittedName>
</protein>
<dbReference type="OrthoDB" id="6198004at2"/>
<comment type="similarity">
    <text evidence="2">Belongs to the GtrA family.</text>
</comment>
<dbReference type="EMBL" id="LBNE01000009">
    <property type="protein sequence ID" value="KKO71096.1"/>
    <property type="molecule type" value="Genomic_DNA"/>
</dbReference>
<gene>
    <name evidence="8" type="ORF">AAV32_12545</name>
    <name evidence="9" type="ORF">EV679_0023</name>
</gene>
<feature type="transmembrane region" description="Helical" evidence="6">
    <location>
        <begin position="12"/>
        <end position="35"/>
    </location>
</feature>
<feature type="transmembrane region" description="Helical" evidence="6">
    <location>
        <begin position="41"/>
        <end position="59"/>
    </location>
</feature>
<evidence type="ECO:0000313" key="11">
    <source>
        <dbReference type="Proteomes" id="UP000292039"/>
    </source>
</evidence>
<keyword evidence="5 6" id="KW-0472">Membrane</keyword>
<dbReference type="AlphaFoldDB" id="A0A171KQC9"/>
<evidence type="ECO:0000256" key="1">
    <source>
        <dbReference type="ARBA" id="ARBA00004141"/>
    </source>
</evidence>
<comment type="subcellular location">
    <subcellularLocation>
        <location evidence="1">Membrane</location>
        <topology evidence="1">Multi-pass membrane protein</topology>
    </subcellularLocation>
</comment>